<dbReference type="Gene3D" id="3.40.50.300">
    <property type="entry name" value="P-loop containing nucleotide triphosphate hydrolases"/>
    <property type="match status" value="1"/>
</dbReference>
<dbReference type="InParanoid" id="A0A0C3E7I2"/>
<dbReference type="EMBL" id="KN822031">
    <property type="protein sequence ID" value="KIM63976.1"/>
    <property type="molecule type" value="Genomic_DNA"/>
</dbReference>
<proteinExistence type="predicted"/>
<dbReference type="Proteomes" id="UP000053989">
    <property type="component" value="Unassembled WGS sequence"/>
</dbReference>
<sequence length="300" mass="33535">MSSFHPPAVRHMAEHILNCLREHRSRSAVGLRCPPLFVGVQGPQGSGKAFLTSRLREQLGTSPYLLTVAVLSIDDIYLPHAGLTTLARAHPLNRLLQGRGQPGTHDLGLGIALLQKIRKINESVDGTAKVELPVFDKSLFGGEGDRLSHGKILRPPVDVFILEGWCVGFYPTSTSLIEERWNGDVSGSEDCFDMKSFVRMEDILAINDQLKAYVAWWEMLDAFIQWRLQQEHDMKARNGGRGMTDEQVKAFVDRYIPGYVFFADGVTNGLSERGKTPRWIGRGLEVVIGPERELIHTSKF</sequence>
<reference evidence="2" key="2">
    <citation type="submission" date="2015-01" db="EMBL/GenBank/DDBJ databases">
        <title>Evolutionary Origins and Diversification of the Mycorrhizal Mutualists.</title>
        <authorList>
            <consortium name="DOE Joint Genome Institute"/>
            <consortium name="Mycorrhizal Genomics Consortium"/>
            <person name="Kohler A."/>
            <person name="Kuo A."/>
            <person name="Nagy L.G."/>
            <person name="Floudas D."/>
            <person name="Copeland A."/>
            <person name="Barry K.W."/>
            <person name="Cichocki N."/>
            <person name="Veneault-Fourrey C."/>
            <person name="LaButti K."/>
            <person name="Lindquist E.A."/>
            <person name="Lipzen A."/>
            <person name="Lundell T."/>
            <person name="Morin E."/>
            <person name="Murat C."/>
            <person name="Riley R."/>
            <person name="Ohm R."/>
            <person name="Sun H."/>
            <person name="Tunlid A."/>
            <person name="Henrissat B."/>
            <person name="Grigoriev I.V."/>
            <person name="Hibbett D.S."/>
            <person name="Martin F."/>
        </authorList>
    </citation>
    <scope>NUCLEOTIDE SEQUENCE [LARGE SCALE GENOMIC DNA]</scope>
    <source>
        <strain evidence="2">Foug A</strain>
    </source>
</reference>
<organism evidence="1 2">
    <name type="scientific">Scleroderma citrinum Foug A</name>
    <dbReference type="NCBI Taxonomy" id="1036808"/>
    <lineage>
        <taxon>Eukaryota</taxon>
        <taxon>Fungi</taxon>
        <taxon>Dikarya</taxon>
        <taxon>Basidiomycota</taxon>
        <taxon>Agaricomycotina</taxon>
        <taxon>Agaricomycetes</taxon>
        <taxon>Agaricomycetidae</taxon>
        <taxon>Boletales</taxon>
        <taxon>Sclerodermatineae</taxon>
        <taxon>Sclerodermataceae</taxon>
        <taxon>Scleroderma</taxon>
    </lineage>
</organism>
<dbReference type="AlphaFoldDB" id="A0A0C3E7I2"/>
<accession>A0A0C3E7I2</accession>
<reference evidence="1 2" key="1">
    <citation type="submission" date="2014-04" db="EMBL/GenBank/DDBJ databases">
        <authorList>
            <consortium name="DOE Joint Genome Institute"/>
            <person name="Kuo A."/>
            <person name="Kohler A."/>
            <person name="Nagy L.G."/>
            <person name="Floudas D."/>
            <person name="Copeland A."/>
            <person name="Barry K.W."/>
            <person name="Cichocki N."/>
            <person name="Veneault-Fourrey C."/>
            <person name="LaButti K."/>
            <person name="Lindquist E.A."/>
            <person name="Lipzen A."/>
            <person name="Lundell T."/>
            <person name="Morin E."/>
            <person name="Murat C."/>
            <person name="Sun H."/>
            <person name="Tunlid A."/>
            <person name="Henrissat B."/>
            <person name="Grigoriev I.V."/>
            <person name="Hibbett D.S."/>
            <person name="Martin F."/>
            <person name="Nordberg H.P."/>
            <person name="Cantor M.N."/>
            <person name="Hua S.X."/>
        </authorList>
    </citation>
    <scope>NUCLEOTIDE SEQUENCE [LARGE SCALE GENOMIC DNA]</scope>
    <source>
        <strain evidence="1 2">Foug A</strain>
    </source>
</reference>
<evidence type="ECO:0008006" key="3">
    <source>
        <dbReference type="Google" id="ProtNLM"/>
    </source>
</evidence>
<dbReference type="STRING" id="1036808.A0A0C3E7I2"/>
<protein>
    <recommendedName>
        <fullName evidence="3">Phosphoribulokinase/uridine kinase domain-containing protein</fullName>
    </recommendedName>
</protein>
<keyword evidence="2" id="KW-1185">Reference proteome</keyword>
<evidence type="ECO:0000313" key="2">
    <source>
        <dbReference type="Proteomes" id="UP000053989"/>
    </source>
</evidence>
<dbReference type="PANTHER" id="PTHR10285">
    <property type="entry name" value="URIDINE KINASE"/>
    <property type="match status" value="1"/>
</dbReference>
<dbReference type="InterPro" id="IPR027417">
    <property type="entry name" value="P-loop_NTPase"/>
</dbReference>
<dbReference type="HOGENOM" id="CLU_056986_1_0_1"/>
<dbReference type="SUPFAM" id="SSF52540">
    <property type="entry name" value="P-loop containing nucleoside triphosphate hydrolases"/>
    <property type="match status" value="1"/>
</dbReference>
<evidence type="ECO:0000313" key="1">
    <source>
        <dbReference type="EMBL" id="KIM63976.1"/>
    </source>
</evidence>
<gene>
    <name evidence="1" type="ORF">SCLCIDRAFT_677169</name>
</gene>
<name>A0A0C3E7I2_9AGAM</name>
<dbReference type="OrthoDB" id="347435at2759"/>
<dbReference type="FunCoup" id="A0A0C3E7I2">
    <property type="interactions" value="426"/>
</dbReference>